<dbReference type="CDD" id="cd17355">
    <property type="entry name" value="MFS_YcxA_like"/>
    <property type="match status" value="1"/>
</dbReference>
<protein>
    <submittedName>
        <fullName evidence="8">MFS transporter</fullName>
    </submittedName>
</protein>
<dbReference type="GO" id="GO:0005886">
    <property type="term" value="C:plasma membrane"/>
    <property type="evidence" value="ECO:0007669"/>
    <property type="project" value="UniProtKB-SubCell"/>
</dbReference>
<comment type="subcellular location">
    <subcellularLocation>
        <location evidence="1">Cell membrane</location>
        <topology evidence="1">Multi-pass membrane protein</topology>
    </subcellularLocation>
</comment>
<name>A0AAU7VQU2_9FIRM</name>
<dbReference type="AlphaFoldDB" id="A0AAU7VQU2"/>
<feature type="transmembrane region" description="Helical" evidence="6">
    <location>
        <begin position="246"/>
        <end position="271"/>
    </location>
</feature>
<dbReference type="SUPFAM" id="SSF103473">
    <property type="entry name" value="MFS general substrate transporter"/>
    <property type="match status" value="1"/>
</dbReference>
<feature type="transmembrane region" description="Helical" evidence="6">
    <location>
        <begin position="115"/>
        <end position="138"/>
    </location>
</feature>
<dbReference type="PANTHER" id="PTHR11360">
    <property type="entry name" value="MONOCARBOXYLATE TRANSPORTER"/>
    <property type="match status" value="1"/>
</dbReference>
<keyword evidence="4 6" id="KW-1133">Transmembrane helix</keyword>
<dbReference type="Gene3D" id="1.20.1250.20">
    <property type="entry name" value="MFS general substrate transporter like domains"/>
    <property type="match status" value="1"/>
</dbReference>
<feature type="transmembrane region" description="Helical" evidence="6">
    <location>
        <begin position="61"/>
        <end position="80"/>
    </location>
</feature>
<evidence type="ECO:0000256" key="1">
    <source>
        <dbReference type="ARBA" id="ARBA00004651"/>
    </source>
</evidence>
<evidence type="ECO:0000256" key="5">
    <source>
        <dbReference type="ARBA" id="ARBA00023136"/>
    </source>
</evidence>
<dbReference type="EMBL" id="CP158367">
    <property type="protein sequence ID" value="XBX76079.1"/>
    <property type="molecule type" value="Genomic_DNA"/>
</dbReference>
<feature type="domain" description="Major facilitator superfamily (MFS) profile" evidence="7">
    <location>
        <begin position="25"/>
        <end position="433"/>
    </location>
</feature>
<feature type="transmembrane region" description="Helical" evidence="6">
    <location>
        <begin position="180"/>
        <end position="201"/>
    </location>
</feature>
<evidence type="ECO:0000256" key="2">
    <source>
        <dbReference type="ARBA" id="ARBA00022448"/>
    </source>
</evidence>
<dbReference type="Pfam" id="PF07690">
    <property type="entry name" value="MFS_1"/>
    <property type="match status" value="1"/>
</dbReference>
<feature type="transmembrane region" description="Helical" evidence="6">
    <location>
        <begin position="381"/>
        <end position="401"/>
    </location>
</feature>
<evidence type="ECO:0000256" key="6">
    <source>
        <dbReference type="SAM" id="Phobius"/>
    </source>
</evidence>
<dbReference type="RefSeq" id="WP_350344812.1">
    <property type="nucleotide sequence ID" value="NZ_CP158367.1"/>
</dbReference>
<reference evidence="8" key="1">
    <citation type="journal article" date="2013" name="Extremophiles">
        <title>Proteinivorax tanatarense gen. nov., sp. nov., an anaerobic, haloalkaliphilic, proteolytic bacterium isolated from a decaying algal bloom, and proposal of Proteinivoraceae fam. nov.</title>
        <authorList>
            <person name="Kevbrin V."/>
            <person name="Boltyanskaya Y."/>
            <person name="Zhilina T."/>
            <person name="Kolganova T."/>
            <person name="Lavrentjeva E."/>
            <person name="Kuznetsov B."/>
        </authorList>
    </citation>
    <scope>NUCLEOTIDE SEQUENCE</scope>
    <source>
        <strain evidence="8">Z-910T</strain>
    </source>
</reference>
<dbReference type="InterPro" id="IPR011701">
    <property type="entry name" value="MFS"/>
</dbReference>
<feature type="transmembrane region" description="Helical" evidence="6">
    <location>
        <begin position="283"/>
        <end position="302"/>
    </location>
</feature>
<dbReference type="GO" id="GO:0022857">
    <property type="term" value="F:transmembrane transporter activity"/>
    <property type="evidence" value="ECO:0007669"/>
    <property type="project" value="InterPro"/>
</dbReference>
<dbReference type="PANTHER" id="PTHR11360:SF308">
    <property type="entry name" value="BLL3089 PROTEIN"/>
    <property type="match status" value="1"/>
</dbReference>
<keyword evidence="3 6" id="KW-0812">Transmembrane</keyword>
<gene>
    <name evidence="8" type="ORF">PRVXT_001254</name>
</gene>
<evidence type="ECO:0000256" key="3">
    <source>
        <dbReference type="ARBA" id="ARBA00022692"/>
    </source>
</evidence>
<feature type="transmembrane region" description="Helical" evidence="6">
    <location>
        <begin position="314"/>
        <end position="336"/>
    </location>
</feature>
<dbReference type="InterPro" id="IPR020846">
    <property type="entry name" value="MFS_dom"/>
</dbReference>
<feature type="transmembrane region" description="Helical" evidence="6">
    <location>
        <begin position="92"/>
        <end position="109"/>
    </location>
</feature>
<keyword evidence="2" id="KW-0813">Transport</keyword>
<feature type="transmembrane region" description="Helical" evidence="6">
    <location>
        <begin position="342"/>
        <end position="360"/>
    </location>
</feature>
<keyword evidence="5 6" id="KW-0472">Membrane</keyword>
<reference evidence="8" key="2">
    <citation type="submission" date="2024-06" db="EMBL/GenBank/DDBJ databases">
        <authorList>
            <person name="Petrova K.O."/>
            <person name="Toshchakov S.V."/>
            <person name="Boltjanskaja Y.V."/>
            <person name="Kevbrin V."/>
        </authorList>
    </citation>
    <scope>NUCLEOTIDE SEQUENCE</scope>
    <source>
        <strain evidence="8">Z-910T</strain>
    </source>
</reference>
<feature type="transmembrane region" description="Helical" evidence="6">
    <location>
        <begin position="407"/>
        <end position="427"/>
    </location>
</feature>
<feature type="transmembrane region" description="Helical" evidence="6">
    <location>
        <begin position="20"/>
        <end position="41"/>
    </location>
</feature>
<sequence>MENNVVLNQKDKLASKVPFFYGWIIVVVGIFGVFFSGPGQTYSVSVFIESYIEEFSWSRSYVSSLYSIGTLCAGLLISFVGKLLDVKGHRRVMPVIISLFAIACFWMVFVSAPWMLLLGFFSVRLLGQGSMTLMSSTLIPQWFYKHRGKALSLMAIGAVSSSFILPPLNTWIIQNIGWQVGWLVWGTLLLVIMLPIAIIFVKNRPEDIGEAPDGHNQNLDLTKADVKLANNETSWTLKEAMKTRAFWLLLFCVTVPAALNTGLTFHLASIMDYLGFSGDNAPMLAASVLSIYAVSQFVNNFIAGVVGDKYKDNLIMAFTFVGFFLIVAMFLTVKYFNLTSTIMVVILGVIWGGVNGYFAITNNMIWPNYFGRKHLGSIKGFTMTGMVIGSAAGPLPFGFAYDIFGGYTEILIITAVFPALAIIASAISPKPVSKKG</sequence>
<accession>A0AAU7VQU2</accession>
<dbReference type="PROSITE" id="PS50850">
    <property type="entry name" value="MFS"/>
    <property type="match status" value="1"/>
</dbReference>
<feature type="transmembrane region" description="Helical" evidence="6">
    <location>
        <begin position="150"/>
        <end position="168"/>
    </location>
</feature>
<dbReference type="InterPro" id="IPR036259">
    <property type="entry name" value="MFS_trans_sf"/>
</dbReference>
<organism evidence="8">
    <name type="scientific">Proteinivorax tanatarense</name>
    <dbReference type="NCBI Taxonomy" id="1260629"/>
    <lineage>
        <taxon>Bacteria</taxon>
        <taxon>Bacillati</taxon>
        <taxon>Bacillota</taxon>
        <taxon>Clostridia</taxon>
        <taxon>Eubacteriales</taxon>
        <taxon>Proteinivoracaceae</taxon>
        <taxon>Proteinivorax</taxon>
    </lineage>
</organism>
<evidence type="ECO:0000256" key="4">
    <source>
        <dbReference type="ARBA" id="ARBA00022989"/>
    </source>
</evidence>
<evidence type="ECO:0000259" key="7">
    <source>
        <dbReference type="PROSITE" id="PS50850"/>
    </source>
</evidence>
<proteinExistence type="predicted"/>
<dbReference type="InterPro" id="IPR050327">
    <property type="entry name" value="Proton-linked_MCT"/>
</dbReference>
<evidence type="ECO:0000313" key="8">
    <source>
        <dbReference type="EMBL" id="XBX76079.1"/>
    </source>
</evidence>